<comment type="caution">
    <text evidence="2">The sequence shown here is derived from an EMBL/GenBank/DDBJ whole genome shotgun (WGS) entry which is preliminary data.</text>
</comment>
<keyword evidence="3" id="KW-1185">Reference proteome</keyword>
<organism evidence="2 3">
    <name type="scientific">Brevibacterium otitidis</name>
    <dbReference type="NCBI Taxonomy" id="53364"/>
    <lineage>
        <taxon>Bacteria</taxon>
        <taxon>Bacillati</taxon>
        <taxon>Actinomycetota</taxon>
        <taxon>Actinomycetes</taxon>
        <taxon>Micrococcales</taxon>
        <taxon>Brevibacteriaceae</taxon>
        <taxon>Brevibacterium</taxon>
    </lineage>
</organism>
<evidence type="ECO:0000256" key="1">
    <source>
        <dbReference type="SAM" id="MobiDB-lite"/>
    </source>
</evidence>
<reference evidence="2 3" key="1">
    <citation type="submission" date="2024-09" db="EMBL/GenBank/DDBJ databases">
        <authorList>
            <person name="Sun Q."/>
            <person name="Mori K."/>
        </authorList>
    </citation>
    <scope>NUCLEOTIDE SEQUENCE [LARGE SCALE GENOMIC DNA]</scope>
    <source>
        <strain evidence="2 3">JCM 11683</strain>
    </source>
</reference>
<gene>
    <name evidence="2" type="ORF">ACFFN1_13005</name>
</gene>
<evidence type="ECO:0000313" key="2">
    <source>
        <dbReference type="EMBL" id="MFB9777307.1"/>
    </source>
</evidence>
<dbReference type="RefSeq" id="WP_376841229.1">
    <property type="nucleotide sequence ID" value="NZ_JBHMAU010000075.1"/>
</dbReference>
<feature type="region of interest" description="Disordered" evidence="1">
    <location>
        <begin position="75"/>
        <end position="99"/>
    </location>
</feature>
<dbReference type="Proteomes" id="UP001589707">
    <property type="component" value="Unassembled WGS sequence"/>
</dbReference>
<name>A0ABV5X5S1_9MICO</name>
<evidence type="ECO:0000313" key="3">
    <source>
        <dbReference type="Proteomes" id="UP001589707"/>
    </source>
</evidence>
<dbReference type="EMBL" id="JBHMAU010000075">
    <property type="protein sequence ID" value="MFB9777307.1"/>
    <property type="molecule type" value="Genomic_DNA"/>
</dbReference>
<proteinExistence type="predicted"/>
<accession>A0ABV5X5S1</accession>
<protein>
    <submittedName>
        <fullName evidence="2">Uncharacterized protein</fullName>
    </submittedName>
</protein>
<sequence length="115" mass="12454">MNHLVSDLPHTDQQNRATAAAIAGKIINSNELGHYLCVERRSESGQQLFDGGNTETVRTPCVSDELIELAEYILHGTNDGDGPDDGERDDAPASVAERTVSEFTKAFDKLLPDVA</sequence>